<proteinExistence type="predicted"/>
<sequence length="62" mass="7130">MGNPHVFQQKSVALDAGFGTSNANQCYFLRKLEATLELTFYFNLFVSLYDISNFYIVEILNI</sequence>
<dbReference type="Proteomes" id="UP000597338">
    <property type="component" value="Unassembled WGS sequence"/>
</dbReference>
<gene>
    <name evidence="1" type="ORF">GCM10011386_44780</name>
</gene>
<accession>A0ABQ1MVL7</accession>
<protein>
    <submittedName>
        <fullName evidence="1">Uncharacterized protein</fullName>
    </submittedName>
</protein>
<evidence type="ECO:0000313" key="2">
    <source>
        <dbReference type="Proteomes" id="UP000597338"/>
    </source>
</evidence>
<organism evidence="1 2">
    <name type="scientific">Parapedobacter defluvii</name>
    <dbReference type="NCBI Taxonomy" id="2045106"/>
    <lineage>
        <taxon>Bacteria</taxon>
        <taxon>Pseudomonadati</taxon>
        <taxon>Bacteroidota</taxon>
        <taxon>Sphingobacteriia</taxon>
        <taxon>Sphingobacteriales</taxon>
        <taxon>Sphingobacteriaceae</taxon>
        <taxon>Parapedobacter</taxon>
    </lineage>
</organism>
<comment type="caution">
    <text evidence="1">The sequence shown here is derived from an EMBL/GenBank/DDBJ whole genome shotgun (WGS) entry which is preliminary data.</text>
</comment>
<evidence type="ECO:0000313" key="1">
    <source>
        <dbReference type="EMBL" id="GGC47623.1"/>
    </source>
</evidence>
<dbReference type="EMBL" id="BMIK01000027">
    <property type="protein sequence ID" value="GGC47623.1"/>
    <property type="molecule type" value="Genomic_DNA"/>
</dbReference>
<reference evidence="2" key="1">
    <citation type="journal article" date="2019" name="Int. J. Syst. Evol. Microbiol.">
        <title>The Global Catalogue of Microorganisms (GCM) 10K type strain sequencing project: providing services to taxonomists for standard genome sequencing and annotation.</title>
        <authorList>
            <consortium name="The Broad Institute Genomics Platform"/>
            <consortium name="The Broad Institute Genome Sequencing Center for Infectious Disease"/>
            <person name="Wu L."/>
            <person name="Ma J."/>
        </authorList>
    </citation>
    <scope>NUCLEOTIDE SEQUENCE [LARGE SCALE GENOMIC DNA]</scope>
    <source>
        <strain evidence="2">CGMCC 1.15342</strain>
    </source>
</reference>
<keyword evidence="2" id="KW-1185">Reference proteome</keyword>
<name>A0ABQ1MVL7_9SPHI</name>